<dbReference type="OrthoDB" id="9809450at2"/>
<organism evidence="6 7">
    <name type="scientific">Nitratifractor salsuginis (strain DSM 16511 / JCM 12458 / E9I37-1)</name>
    <dbReference type="NCBI Taxonomy" id="749222"/>
    <lineage>
        <taxon>Bacteria</taxon>
        <taxon>Pseudomonadati</taxon>
        <taxon>Campylobacterota</taxon>
        <taxon>Epsilonproteobacteria</taxon>
        <taxon>Campylobacterales</taxon>
        <taxon>Sulfurovaceae</taxon>
        <taxon>Nitratifractor</taxon>
    </lineage>
</organism>
<accession>E6WXZ3</accession>
<dbReference type="HOGENOM" id="CLU_000604_1_22_7"/>
<evidence type="ECO:0000259" key="5">
    <source>
        <dbReference type="PROSITE" id="PS50893"/>
    </source>
</evidence>
<name>E6WXZ3_NITSE</name>
<dbReference type="Pfam" id="PF00005">
    <property type="entry name" value="ABC_tran"/>
    <property type="match status" value="1"/>
</dbReference>
<dbReference type="SUPFAM" id="SSF52540">
    <property type="entry name" value="P-loop containing nucleoside triphosphate hydrolases"/>
    <property type="match status" value="1"/>
</dbReference>
<keyword evidence="7" id="KW-1185">Reference proteome</keyword>
<reference evidence="6 7" key="1">
    <citation type="journal article" date="2011" name="Stand. Genomic Sci.">
        <title>Complete genome sequence of Nitratifractor salsuginis type strain (E9I37-1).</title>
        <authorList>
            <person name="Anderson I."/>
            <person name="Sikorski J."/>
            <person name="Zeytun A."/>
            <person name="Nolan M."/>
            <person name="Lapidus A."/>
            <person name="Lucas S."/>
            <person name="Hammon N."/>
            <person name="Deshpande S."/>
            <person name="Cheng J.F."/>
            <person name="Tapia R."/>
            <person name="Han C."/>
            <person name="Goodwin L."/>
            <person name="Pitluck S."/>
            <person name="Liolios K."/>
            <person name="Pagani I."/>
            <person name="Ivanova N."/>
            <person name="Huntemann M."/>
            <person name="Mavromatis K."/>
            <person name="Ovchinikova G."/>
            <person name="Pati A."/>
            <person name="Chen A."/>
            <person name="Palaniappan K."/>
            <person name="Land M."/>
            <person name="Hauser L."/>
            <person name="Brambilla E.M."/>
            <person name="Ngatchou-Djao O.D."/>
            <person name="Rohde M."/>
            <person name="Tindall B.J."/>
            <person name="Goker M."/>
            <person name="Detter J.C."/>
            <person name="Woyke T."/>
            <person name="Bristow J."/>
            <person name="Eisen J.A."/>
            <person name="Markowitz V."/>
            <person name="Hugenholtz P."/>
            <person name="Klenk H.P."/>
            <person name="Kyrpides N.C."/>
        </authorList>
    </citation>
    <scope>NUCLEOTIDE SEQUENCE [LARGE SCALE GENOMIC DNA]</scope>
    <source>
        <strain evidence="7">DSM 16511 / JCM 12458 / E9I37-1</strain>
    </source>
</reference>
<dbReference type="GO" id="GO:0016887">
    <property type="term" value="F:ATP hydrolysis activity"/>
    <property type="evidence" value="ECO:0007669"/>
    <property type="project" value="InterPro"/>
</dbReference>
<dbReference type="EMBL" id="CP002452">
    <property type="protein sequence ID" value="ADV46367.1"/>
    <property type="molecule type" value="Genomic_DNA"/>
</dbReference>
<proteinExistence type="inferred from homology"/>
<evidence type="ECO:0000313" key="6">
    <source>
        <dbReference type="EMBL" id="ADV46367.1"/>
    </source>
</evidence>
<keyword evidence="2" id="KW-0813">Transport</keyword>
<evidence type="ECO:0000256" key="1">
    <source>
        <dbReference type="ARBA" id="ARBA00005417"/>
    </source>
</evidence>
<dbReference type="Proteomes" id="UP000008633">
    <property type="component" value="Chromosome"/>
</dbReference>
<dbReference type="InterPro" id="IPR003593">
    <property type="entry name" value="AAA+_ATPase"/>
</dbReference>
<dbReference type="InterPro" id="IPR003439">
    <property type="entry name" value="ABC_transporter-like_ATP-bd"/>
</dbReference>
<dbReference type="PROSITE" id="PS50893">
    <property type="entry name" value="ABC_TRANSPORTER_2"/>
    <property type="match status" value="1"/>
</dbReference>
<dbReference type="KEGG" id="nsa:Nitsa_1113"/>
<dbReference type="STRING" id="749222.Nitsa_1113"/>
<dbReference type="GO" id="GO:0005524">
    <property type="term" value="F:ATP binding"/>
    <property type="evidence" value="ECO:0007669"/>
    <property type="project" value="UniProtKB-KW"/>
</dbReference>
<dbReference type="AlphaFoldDB" id="E6WXZ3"/>
<protein>
    <submittedName>
        <fullName evidence="6">ABC transporter related protein</fullName>
    </submittedName>
</protein>
<keyword evidence="4" id="KW-0067">ATP-binding</keyword>
<evidence type="ECO:0000313" key="7">
    <source>
        <dbReference type="Proteomes" id="UP000008633"/>
    </source>
</evidence>
<dbReference type="PANTHER" id="PTHR43776:SF7">
    <property type="entry name" value="D,D-DIPEPTIDE TRANSPORT ATP-BINDING PROTEIN DDPF-RELATED"/>
    <property type="match status" value="1"/>
</dbReference>
<comment type="similarity">
    <text evidence="1">Belongs to the ABC transporter superfamily.</text>
</comment>
<evidence type="ECO:0000256" key="4">
    <source>
        <dbReference type="ARBA" id="ARBA00022840"/>
    </source>
</evidence>
<dbReference type="RefSeq" id="WP_013554058.1">
    <property type="nucleotide sequence ID" value="NC_014935.1"/>
</dbReference>
<dbReference type="InterPro" id="IPR027417">
    <property type="entry name" value="P-loop_NTPase"/>
</dbReference>
<evidence type="ECO:0000256" key="2">
    <source>
        <dbReference type="ARBA" id="ARBA00022448"/>
    </source>
</evidence>
<dbReference type="InterPro" id="IPR050319">
    <property type="entry name" value="ABC_transp_ATP-bind"/>
</dbReference>
<dbReference type="SMART" id="SM00382">
    <property type="entry name" value="AAA"/>
    <property type="match status" value="1"/>
</dbReference>
<gene>
    <name evidence="6" type="ordered locus">Nitsa_1113</name>
</gene>
<sequence length="205" mass="23087">MRKEEETVLRIEGLSFAYPDSRQIYDGFSLELRRGECLGIVGPSGSGKSTLFELIAGNLKPQKGRIEHGRLGWIFQDPYSSFHPSYPIDRQIDEVATLPEDPRQVAALGLDRDLLGKYPHELSGGQLQRCSILRALRMDPDLLLCDEPTSALDNITQLETMKLLIKLLDRVGILLITHDMDLARWACDRIIDLSLLQESSERLGV</sequence>
<dbReference type="GO" id="GO:0055085">
    <property type="term" value="P:transmembrane transport"/>
    <property type="evidence" value="ECO:0007669"/>
    <property type="project" value="UniProtKB-ARBA"/>
</dbReference>
<reference evidence="7" key="2">
    <citation type="submission" date="2011-01" db="EMBL/GenBank/DDBJ databases">
        <title>The complete genome of Nitratifractor salsuginis DSM 16511.</title>
        <authorList>
            <consortium name="US DOE Joint Genome Institute (JGI-PGF)"/>
            <person name="Lucas S."/>
            <person name="Copeland A."/>
            <person name="Lapidus A."/>
            <person name="Bruce D."/>
            <person name="Goodwin L."/>
            <person name="Pitluck S."/>
            <person name="Kyrpides N."/>
            <person name="Mavromatis K."/>
            <person name="Ivanova N."/>
            <person name="Mikhailova N."/>
            <person name="Zeytun A."/>
            <person name="Detter J.C."/>
            <person name="Tapia R."/>
            <person name="Han C."/>
            <person name="Land M."/>
            <person name="Hauser L."/>
            <person name="Markowitz V."/>
            <person name="Cheng J.-F."/>
            <person name="Hugenholtz P."/>
            <person name="Woyke T."/>
            <person name="Wu D."/>
            <person name="Tindall B."/>
            <person name="Schuetze A."/>
            <person name="Brambilla E."/>
            <person name="Klenk H.-P."/>
            <person name="Eisen J.A."/>
        </authorList>
    </citation>
    <scope>NUCLEOTIDE SEQUENCE [LARGE SCALE GENOMIC DNA]</scope>
    <source>
        <strain evidence="7">DSM 16511 / JCM 12458 / E9I37-1</strain>
    </source>
</reference>
<feature type="domain" description="ABC transporter" evidence="5">
    <location>
        <begin position="9"/>
        <end position="205"/>
    </location>
</feature>
<keyword evidence="3" id="KW-0547">Nucleotide-binding</keyword>
<dbReference type="eggNOG" id="COG4608">
    <property type="taxonomic scope" value="Bacteria"/>
</dbReference>
<dbReference type="PANTHER" id="PTHR43776">
    <property type="entry name" value="TRANSPORT ATP-BINDING PROTEIN"/>
    <property type="match status" value="1"/>
</dbReference>
<evidence type="ECO:0000256" key="3">
    <source>
        <dbReference type="ARBA" id="ARBA00022741"/>
    </source>
</evidence>
<dbReference type="Gene3D" id="3.40.50.300">
    <property type="entry name" value="P-loop containing nucleotide triphosphate hydrolases"/>
    <property type="match status" value="1"/>
</dbReference>